<feature type="domain" description="Concentrative nucleoside transporter C-terminal" evidence="9">
    <location>
        <begin position="208"/>
        <end position="313"/>
    </location>
</feature>
<dbReference type="InterPro" id="IPR011657">
    <property type="entry name" value="CNT_C_dom"/>
</dbReference>
<comment type="similarity">
    <text evidence="2">Belongs to the concentrative nucleoside transporter (CNT) (TC 2.A.41) family.</text>
</comment>
<feature type="transmembrane region" description="Helical" evidence="7">
    <location>
        <begin position="262"/>
        <end position="284"/>
    </location>
</feature>
<dbReference type="GO" id="GO:0005337">
    <property type="term" value="F:nucleoside transmembrane transporter activity"/>
    <property type="evidence" value="ECO:0007669"/>
    <property type="project" value="InterPro"/>
</dbReference>
<feature type="transmembrane region" description="Helical" evidence="7">
    <location>
        <begin position="205"/>
        <end position="223"/>
    </location>
</feature>
<dbReference type="PANTHER" id="PTHR10590:SF4">
    <property type="entry name" value="SOLUTE CARRIER FAMILY 28 MEMBER 3"/>
    <property type="match status" value="1"/>
</dbReference>
<dbReference type="InterPro" id="IPR002668">
    <property type="entry name" value="CNT_N_dom"/>
</dbReference>
<keyword evidence="6 7" id="KW-0472">Membrane</keyword>
<dbReference type="GO" id="GO:0005886">
    <property type="term" value="C:plasma membrane"/>
    <property type="evidence" value="ECO:0007669"/>
    <property type="project" value="UniProtKB-SubCell"/>
</dbReference>
<evidence type="ECO:0000256" key="7">
    <source>
        <dbReference type="SAM" id="Phobius"/>
    </source>
</evidence>
<dbReference type="InterPro" id="IPR008276">
    <property type="entry name" value="C_nuclsd_transpt"/>
</dbReference>
<name>A0A382CX43_9ZZZZ</name>
<organism evidence="11">
    <name type="scientific">marine metagenome</name>
    <dbReference type="NCBI Taxonomy" id="408172"/>
    <lineage>
        <taxon>unclassified sequences</taxon>
        <taxon>metagenomes</taxon>
        <taxon>ecological metagenomes</taxon>
    </lineage>
</organism>
<evidence type="ECO:0000256" key="1">
    <source>
        <dbReference type="ARBA" id="ARBA00004651"/>
    </source>
</evidence>
<feature type="domain" description="Concentrative nucleoside transporter N-terminal" evidence="8">
    <location>
        <begin position="8"/>
        <end position="81"/>
    </location>
</feature>
<feature type="transmembrane region" description="Helical" evidence="7">
    <location>
        <begin position="97"/>
        <end position="120"/>
    </location>
</feature>
<dbReference type="AlphaFoldDB" id="A0A382CX43"/>
<reference evidence="11" key="1">
    <citation type="submission" date="2018-05" db="EMBL/GenBank/DDBJ databases">
        <authorList>
            <person name="Lanie J.A."/>
            <person name="Ng W.-L."/>
            <person name="Kazmierczak K.M."/>
            <person name="Andrzejewski T.M."/>
            <person name="Davidsen T.M."/>
            <person name="Wayne K.J."/>
            <person name="Tettelin H."/>
            <person name="Glass J.I."/>
            <person name="Rusch D."/>
            <person name="Podicherti R."/>
            <person name="Tsui H.-C.T."/>
            <person name="Winkler M.E."/>
        </authorList>
    </citation>
    <scope>NUCLEOTIDE SEQUENCE</scope>
</reference>
<dbReference type="InterPro" id="IPR011642">
    <property type="entry name" value="Gate_dom"/>
</dbReference>
<evidence type="ECO:0000256" key="6">
    <source>
        <dbReference type="ARBA" id="ARBA00023136"/>
    </source>
</evidence>
<sequence length="313" mass="33154">MLILQSVVGLSLLIGLCWVFSENRQSIHFPIIIKSLGLQIVFALILLTLPASQHLFVVLNDGIAVLQAATREGTSFIFGYLGGGDLPFEETSPGGGFILAFQAMPLVIVISVFAAILMYFKILPLIMRGFSFILEKTLEIGGALGLAISANAFLGMVESPLLIKPYLARLNRGELFAVMCAGMATIAGTMLALEAAMIQAVVPDAIGHLISCSLITLPAVVYISHLLVPDRSPVTTGDQEIDRGADSVMDAITIGTSNGLQLFLNIIAMIIVIVALVYLTNALLGVLPDVAGSAITLERILGVIMAPLTMMMG</sequence>
<feature type="domain" description="Nucleoside transporter/FeoB GTPase Gate" evidence="10">
    <location>
        <begin position="101"/>
        <end position="195"/>
    </location>
</feature>
<gene>
    <name evidence="11" type="ORF">METZ01_LOCUS182761</name>
</gene>
<feature type="transmembrane region" description="Helical" evidence="7">
    <location>
        <begin position="175"/>
        <end position="193"/>
    </location>
</feature>
<protein>
    <recommendedName>
        <fullName evidence="12">Nucleoside:proton symporter</fullName>
    </recommendedName>
</protein>
<dbReference type="Pfam" id="PF07662">
    <property type="entry name" value="Nucleos_tra2_C"/>
    <property type="match status" value="1"/>
</dbReference>
<evidence type="ECO:0000313" key="11">
    <source>
        <dbReference type="EMBL" id="SVB29907.1"/>
    </source>
</evidence>
<keyword evidence="5 7" id="KW-1133">Transmembrane helix</keyword>
<feature type="transmembrane region" description="Helical" evidence="7">
    <location>
        <begin position="27"/>
        <end position="49"/>
    </location>
</feature>
<keyword evidence="4 7" id="KW-0812">Transmembrane</keyword>
<evidence type="ECO:0000259" key="9">
    <source>
        <dbReference type="Pfam" id="PF07662"/>
    </source>
</evidence>
<evidence type="ECO:0000259" key="8">
    <source>
        <dbReference type="Pfam" id="PF01773"/>
    </source>
</evidence>
<evidence type="ECO:0000256" key="2">
    <source>
        <dbReference type="ARBA" id="ARBA00009033"/>
    </source>
</evidence>
<comment type="subcellular location">
    <subcellularLocation>
        <location evidence="1">Cell membrane</location>
        <topology evidence="1">Multi-pass membrane protein</topology>
    </subcellularLocation>
</comment>
<dbReference type="GO" id="GO:0015293">
    <property type="term" value="F:symporter activity"/>
    <property type="evidence" value="ECO:0007669"/>
    <property type="project" value="TreeGrafter"/>
</dbReference>
<evidence type="ECO:0000256" key="3">
    <source>
        <dbReference type="ARBA" id="ARBA00022475"/>
    </source>
</evidence>
<dbReference type="PANTHER" id="PTHR10590">
    <property type="entry name" value="SODIUM/NUCLEOSIDE COTRANSPORTER"/>
    <property type="match status" value="1"/>
</dbReference>
<dbReference type="Pfam" id="PF07670">
    <property type="entry name" value="Gate"/>
    <property type="match status" value="1"/>
</dbReference>
<keyword evidence="3" id="KW-1003">Cell membrane</keyword>
<dbReference type="Pfam" id="PF01773">
    <property type="entry name" value="Nucleos_tra2_N"/>
    <property type="match status" value="1"/>
</dbReference>
<feature type="non-terminal residue" evidence="11">
    <location>
        <position position="313"/>
    </location>
</feature>
<dbReference type="EMBL" id="UINC01036245">
    <property type="protein sequence ID" value="SVB29907.1"/>
    <property type="molecule type" value="Genomic_DNA"/>
</dbReference>
<evidence type="ECO:0000259" key="10">
    <source>
        <dbReference type="Pfam" id="PF07670"/>
    </source>
</evidence>
<feature type="transmembrane region" description="Helical" evidence="7">
    <location>
        <begin position="140"/>
        <end position="163"/>
    </location>
</feature>
<evidence type="ECO:0008006" key="12">
    <source>
        <dbReference type="Google" id="ProtNLM"/>
    </source>
</evidence>
<evidence type="ECO:0000256" key="5">
    <source>
        <dbReference type="ARBA" id="ARBA00022989"/>
    </source>
</evidence>
<evidence type="ECO:0000256" key="4">
    <source>
        <dbReference type="ARBA" id="ARBA00022692"/>
    </source>
</evidence>
<accession>A0A382CX43</accession>
<proteinExistence type="inferred from homology"/>